<accession>A0A0E9RMH1</accession>
<dbReference type="EMBL" id="GBXM01078555">
    <property type="protein sequence ID" value="JAH30022.1"/>
    <property type="molecule type" value="Transcribed_RNA"/>
</dbReference>
<protein>
    <submittedName>
        <fullName evidence="1">Uncharacterized protein</fullName>
    </submittedName>
</protein>
<name>A0A0E9RMH1_ANGAN</name>
<evidence type="ECO:0000313" key="1">
    <source>
        <dbReference type="EMBL" id="JAH30022.1"/>
    </source>
</evidence>
<sequence>MFFAFQILCHEKV</sequence>
<reference evidence="1" key="2">
    <citation type="journal article" date="2015" name="Fish Shellfish Immunol.">
        <title>Early steps in the European eel (Anguilla anguilla)-Vibrio vulnificus interaction in the gills: Role of the RtxA13 toxin.</title>
        <authorList>
            <person name="Callol A."/>
            <person name="Pajuelo D."/>
            <person name="Ebbesson L."/>
            <person name="Teles M."/>
            <person name="MacKenzie S."/>
            <person name="Amaro C."/>
        </authorList>
    </citation>
    <scope>NUCLEOTIDE SEQUENCE</scope>
</reference>
<reference evidence="1" key="1">
    <citation type="submission" date="2014-11" db="EMBL/GenBank/DDBJ databases">
        <authorList>
            <person name="Amaro Gonzalez C."/>
        </authorList>
    </citation>
    <scope>NUCLEOTIDE SEQUENCE</scope>
</reference>
<proteinExistence type="predicted"/>
<organism evidence="1">
    <name type="scientific">Anguilla anguilla</name>
    <name type="common">European freshwater eel</name>
    <name type="synonym">Muraena anguilla</name>
    <dbReference type="NCBI Taxonomy" id="7936"/>
    <lineage>
        <taxon>Eukaryota</taxon>
        <taxon>Metazoa</taxon>
        <taxon>Chordata</taxon>
        <taxon>Craniata</taxon>
        <taxon>Vertebrata</taxon>
        <taxon>Euteleostomi</taxon>
        <taxon>Actinopterygii</taxon>
        <taxon>Neopterygii</taxon>
        <taxon>Teleostei</taxon>
        <taxon>Anguilliformes</taxon>
        <taxon>Anguillidae</taxon>
        <taxon>Anguilla</taxon>
    </lineage>
</organism>